<evidence type="ECO:0000313" key="1">
    <source>
        <dbReference type="EMBL" id="TWJ14790.1"/>
    </source>
</evidence>
<proteinExistence type="predicted"/>
<dbReference type="OrthoDB" id="4250947at2"/>
<evidence type="ECO:0000313" key="2">
    <source>
        <dbReference type="Proteomes" id="UP000321617"/>
    </source>
</evidence>
<comment type="caution">
    <text evidence="1">The sequence shown here is derived from an EMBL/GenBank/DDBJ whole genome shotgun (WGS) entry which is preliminary data.</text>
</comment>
<dbReference type="Proteomes" id="UP000321617">
    <property type="component" value="Unassembled WGS sequence"/>
</dbReference>
<gene>
    <name evidence="1" type="ORF">LX16_0480</name>
</gene>
<dbReference type="RefSeq" id="WP_147132422.1">
    <property type="nucleotide sequence ID" value="NZ_BAABIJ010000001.1"/>
</dbReference>
<name>A0A562VA66_9ACTN</name>
<accession>A0A562VA66</accession>
<sequence length="74" mass="8116">MRTITRLSHAVGDRILNRLVPAATAGACCDLFGKCNWTTDGCGCSGGYQYMREVCVTCDCKLRYSACYRTSAFC</sequence>
<organism evidence="1 2">
    <name type="scientific">Stackebrandtia albiflava</name>
    <dbReference type="NCBI Taxonomy" id="406432"/>
    <lineage>
        <taxon>Bacteria</taxon>
        <taxon>Bacillati</taxon>
        <taxon>Actinomycetota</taxon>
        <taxon>Actinomycetes</taxon>
        <taxon>Glycomycetales</taxon>
        <taxon>Glycomycetaceae</taxon>
        <taxon>Stackebrandtia</taxon>
    </lineage>
</organism>
<protein>
    <submittedName>
        <fullName evidence="1">Uncharacterized protein</fullName>
    </submittedName>
</protein>
<reference evidence="1 2" key="1">
    <citation type="journal article" date="2013" name="Stand. Genomic Sci.">
        <title>Genomic Encyclopedia of Type Strains, Phase I: The one thousand microbial genomes (KMG-I) project.</title>
        <authorList>
            <person name="Kyrpides N.C."/>
            <person name="Woyke T."/>
            <person name="Eisen J.A."/>
            <person name="Garrity G."/>
            <person name="Lilburn T.G."/>
            <person name="Beck B.J."/>
            <person name="Whitman W.B."/>
            <person name="Hugenholtz P."/>
            <person name="Klenk H.P."/>
        </authorList>
    </citation>
    <scope>NUCLEOTIDE SEQUENCE [LARGE SCALE GENOMIC DNA]</scope>
    <source>
        <strain evidence="1 2">DSM 45044</strain>
    </source>
</reference>
<keyword evidence="2" id="KW-1185">Reference proteome</keyword>
<dbReference type="EMBL" id="VLLL01000005">
    <property type="protein sequence ID" value="TWJ14790.1"/>
    <property type="molecule type" value="Genomic_DNA"/>
</dbReference>
<dbReference type="AlphaFoldDB" id="A0A562VA66"/>